<dbReference type="Gene3D" id="2.60.450.10">
    <property type="entry name" value="Lipopolysaccharide (LPS) transport protein A like domain"/>
    <property type="match status" value="2"/>
</dbReference>
<keyword evidence="5" id="KW-1185">Reference proteome</keyword>
<evidence type="ECO:0000313" key="5">
    <source>
        <dbReference type="Proteomes" id="UP000543804"/>
    </source>
</evidence>
<evidence type="ECO:0000256" key="2">
    <source>
        <dbReference type="SAM" id="SignalP"/>
    </source>
</evidence>
<gene>
    <name evidence="4" type="ORF">HF878_03605</name>
</gene>
<feature type="domain" description="Organic solvent tolerance-like N-terminal" evidence="3">
    <location>
        <begin position="34"/>
        <end position="155"/>
    </location>
</feature>
<dbReference type="EMBL" id="JABAFA010000007">
    <property type="protein sequence ID" value="NMD98571.1"/>
    <property type="molecule type" value="Genomic_DNA"/>
</dbReference>
<organism evidence="4 5">
    <name type="scientific">Selenomonas bovis</name>
    <dbReference type="NCBI Taxonomy" id="416586"/>
    <lineage>
        <taxon>Bacteria</taxon>
        <taxon>Bacillati</taxon>
        <taxon>Bacillota</taxon>
        <taxon>Negativicutes</taxon>
        <taxon>Selenomonadales</taxon>
        <taxon>Selenomonadaceae</taxon>
        <taxon>Selenomonas</taxon>
    </lineage>
</organism>
<dbReference type="PANTHER" id="PTHR36504:SF1">
    <property type="entry name" value="LIPOPOLYSACCHARIDE EXPORT SYSTEM PROTEIN LPTA"/>
    <property type="match status" value="1"/>
</dbReference>
<dbReference type="AlphaFoldDB" id="A0A848BBZ1"/>
<dbReference type="GO" id="GO:0030288">
    <property type="term" value="C:outer membrane-bounded periplasmic space"/>
    <property type="evidence" value="ECO:0007669"/>
    <property type="project" value="TreeGrafter"/>
</dbReference>
<evidence type="ECO:0000259" key="3">
    <source>
        <dbReference type="Pfam" id="PF03968"/>
    </source>
</evidence>
<accession>A0A848BBZ1</accession>
<reference evidence="4 5" key="1">
    <citation type="submission" date="2020-04" db="EMBL/GenBank/DDBJ databases">
        <authorList>
            <person name="Hitch T.C.A."/>
            <person name="Wylensek D."/>
            <person name="Clavel T."/>
        </authorList>
    </citation>
    <scope>NUCLEOTIDE SEQUENCE [LARGE SCALE GENOMIC DNA]</scope>
    <source>
        <strain evidence="4 5">PG-130-P53-12</strain>
    </source>
</reference>
<dbReference type="GO" id="GO:0015920">
    <property type="term" value="P:lipopolysaccharide transport"/>
    <property type="evidence" value="ECO:0007669"/>
    <property type="project" value="TreeGrafter"/>
</dbReference>
<dbReference type="InterPro" id="IPR005653">
    <property type="entry name" value="OstA-like_N"/>
</dbReference>
<dbReference type="PANTHER" id="PTHR36504">
    <property type="entry name" value="LIPOPOLYSACCHARIDE EXPORT SYSTEM PROTEIN LPTA"/>
    <property type="match status" value="1"/>
</dbReference>
<sequence length="229" mass="24603">MRKKQIALAAALGCTLLLAGHALAAGAGNEPTELDADTVEYDMKTGVIQATDNVLMRQGDTRIAGQKAVYNAKTKQGTVTGGVIAVRGAMRMTCQEVISDGPEHMKAIGGVHGTENDRSFTGEQVDYFPQQNDYVLMEQGGIVSNQDGTFTAARMEGWLKDDHYLGTGSAHLVSPARNMEAGGDRMEYFGQDQGRVVAEGNAWAVQDNNTMRSNRITIYLAKDGQATVQ</sequence>
<dbReference type="Pfam" id="PF03968">
    <property type="entry name" value="LptD_N"/>
    <property type="match status" value="1"/>
</dbReference>
<evidence type="ECO:0000256" key="1">
    <source>
        <dbReference type="ARBA" id="ARBA00022729"/>
    </source>
</evidence>
<dbReference type="GO" id="GO:0009279">
    <property type="term" value="C:cell outer membrane"/>
    <property type="evidence" value="ECO:0007669"/>
    <property type="project" value="TreeGrafter"/>
</dbReference>
<name>A0A848BBZ1_9FIRM</name>
<comment type="caution">
    <text evidence="4">The sequence shown here is derived from an EMBL/GenBank/DDBJ whole genome shotgun (WGS) entry which is preliminary data.</text>
</comment>
<proteinExistence type="predicted"/>
<protein>
    <submittedName>
        <fullName evidence="4">LPS export ABC transporter periplasmic protein LptC</fullName>
    </submittedName>
</protein>
<keyword evidence="1 2" id="KW-0732">Signal</keyword>
<dbReference type="Proteomes" id="UP000543804">
    <property type="component" value="Unassembled WGS sequence"/>
</dbReference>
<dbReference type="GO" id="GO:0017089">
    <property type="term" value="F:glycolipid transfer activity"/>
    <property type="evidence" value="ECO:0007669"/>
    <property type="project" value="TreeGrafter"/>
</dbReference>
<dbReference type="InterPro" id="IPR052037">
    <property type="entry name" value="LPS_export_LptA"/>
</dbReference>
<dbReference type="RefSeq" id="WP_019542583.1">
    <property type="nucleotide sequence ID" value="NZ_JABAFA010000007.1"/>
</dbReference>
<evidence type="ECO:0000313" key="4">
    <source>
        <dbReference type="EMBL" id="NMD98571.1"/>
    </source>
</evidence>
<feature type="chain" id="PRO_5032574928" evidence="2">
    <location>
        <begin position="25"/>
        <end position="229"/>
    </location>
</feature>
<feature type="signal peptide" evidence="2">
    <location>
        <begin position="1"/>
        <end position="24"/>
    </location>
</feature>